<sequence>MAVLIKDQKDLVDWVKGQDTDLDLAVAFWGTNASTILQLSKPSRSVRVILELSQGATNITEVRTLMTLKGVQVKTLDRLHAKAYIAADEMVIGSANASSGGLGVAGFEHLHWKELGFRTSDQVSLAEAKAWFEVLWTEARMIEPSELDRLEKLHEIRKTQAVPMVSNGSTLDALKNHPEFFADQEIWITVV</sequence>
<proteinExistence type="predicted"/>
<evidence type="ECO:0000313" key="2">
    <source>
        <dbReference type="Proteomes" id="UP001199206"/>
    </source>
</evidence>
<gene>
    <name evidence="1" type="ORF">LL965_21030</name>
</gene>
<dbReference type="SUPFAM" id="SSF56024">
    <property type="entry name" value="Phospholipase D/nuclease"/>
    <property type="match status" value="1"/>
</dbReference>
<accession>A0ABS8HL50</accession>
<dbReference type="Gene3D" id="3.30.870.10">
    <property type="entry name" value="Endonuclease Chain A"/>
    <property type="match status" value="1"/>
</dbReference>
<comment type="caution">
    <text evidence="1">The sequence shown here is derived from an EMBL/GenBank/DDBJ whole genome shotgun (WGS) entry which is preliminary data.</text>
</comment>
<dbReference type="CDD" id="cd09117">
    <property type="entry name" value="PLDc_Bfil_DEXD_like"/>
    <property type="match status" value="1"/>
</dbReference>
<dbReference type="Proteomes" id="UP001199206">
    <property type="component" value="Unassembled WGS sequence"/>
</dbReference>
<dbReference type="RefSeq" id="WP_053329594.1">
    <property type="nucleotide sequence ID" value="NZ_CAWLZN010000001.1"/>
</dbReference>
<keyword evidence="2" id="KW-1185">Reference proteome</keyword>
<evidence type="ECO:0000313" key="1">
    <source>
        <dbReference type="EMBL" id="MCC4622419.1"/>
    </source>
</evidence>
<dbReference type="EMBL" id="JAJGQJ010000092">
    <property type="protein sequence ID" value="MCC4622419.1"/>
    <property type="molecule type" value="Genomic_DNA"/>
</dbReference>
<reference evidence="1 2" key="1">
    <citation type="submission" date="2021-10" db="EMBL/GenBank/DDBJ databases">
        <title>Genome sequencing of Xanthomonas strains from NCPPB.</title>
        <authorList>
            <person name="Hussein R."/>
            <person name="Harrison J."/>
            <person name="Studholme D.J."/>
            <person name="Vicente J."/>
            <person name="Grant M."/>
        </authorList>
    </citation>
    <scope>NUCLEOTIDE SEQUENCE [LARGE SCALE GENOMIC DNA]</scope>
    <source>
        <strain evidence="1 2">NCPPB 101</strain>
    </source>
</reference>
<organism evidence="1 2">
    <name type="scientific">Xanthomonas cassavae CFBP 4642</name>
    <dbReference type="NCBI Taxonomy" id="1219375"/>
    <lineage>
        <taxon>Bacteria</taxon>
        <taxon>Pseudomonadati</taxon>
        <taxon>Pseudomonadota</taxon>
        <taxon>Gammaproteobacteria</taxon>
        <taxon>Lysobacterales</taxon>
        <taxon>Lysobacteraceae</taxon>
        <taxon>Xanthomonas</taxon>
    </lineage>
</organism>
<name>A0ABS8HL50_9XANT</name>
<protein>
    <submittedName>
        <fullName evidence="1">Phospholipase D family protein</fullName>
    </submittedName>
</protein>